<protein>
    <recommendedName>
        <fullName evidence="3">Periplasmic heavy metal sensor</fullName>
    </recommendedName>
</protein>
<name>A0A5M6CP56_9BACT</name>
<evidence type="ECO:0008006" key="3">
    <source>
        <dbReference type="Google" id="ProtNLM"/>
    </source>
</evidence>
<evidence type="ECO:0000313" key="2">
    <source>
        <dbReference type="Proteomes" id="UP000323632"/>
    </source>
</evidence>
<proteinExistence type="predicted"/>
<comment type="caution">
    <text evidence="1">The sequence shown here is derived from an EMBL/GenBank/DDBJ whole genome shotgun (WGS) entry which is preliminary data.</text>
</comment>
<keyword evidence="2" id="KW-1185">Reference proteome</keyword>
<reference evidence="1 2" key="1">
    <citation type="submission" date="2019-09" db="EMBL/GenBank/DDBJ databases">
        <title>Genome sequence and assembly of Taibaiella sp.</title>
        <authorList>
            <person name="Chhetri G."/>
        </authorList>
    </citation>
    <scope>NUCLEOTIDE SEQUENCE [LARGE SCALE GENOMIC DNA]</scope>
    <source>
        <strain evidence="1 2">KVB11</strain>
    </source>
</reference>
<dbReference type="GO" id="GO:0042597">
    <property type="term" value="C:periplasmic space"/>
    <property type="evidence" value="ECO:0007669"/>
    <property type="project" value="InterPro"/>
</dbReference>
<dbReference type="EMBL" id="VWSH01000001">
    <property type="protein sequence ID" value="KAA5537011.1"/>
    <property type="molecule type" value="Genomic_DNA"/>
</dbReference>
<dbReference type="Gene3D" id="1.20.120.1490">
    <property type="match status" value="1"/>
</dbReference>
<dbReference type="AlphaFoldDB" id="A0A5M6CP56"/>
<dbReference type="RefSeq" id="WP_150031587.1">
    <property type="nucleotide sequence ID" value="NZ_VWSH01000001.1"/>
</dbReference>
<evidence type="ECO:0000313" key="1">
    <source>
        <dbReference type="EMBL" id="KAA5537011.1"/>
    </source>
</evidence>
<dbReference type="Proteomes" id="UP000323632">
    <property type="component" value="Unassembled WGS sequence"/>
</dbReference>
<organism evidence="1 2">
    <name type="scientific">Taibaiella lutea</name>
    <dbReference type="NCBI Taxonomy" id="2608001"/>
    <lineage>
        <taxon>Bacteria</taxon>
        <taxon>Pseudomonadati</taxon>
        <taxon>Bacteroidota</taxon>
        <taxon>Chitinophagia</taxon>
        <taxon>Chitinophagales</taxon>
        <taxon>Chitinophagaceae</taxon>
        <taxon>Taibaiella</taxon>
    </lineage>
</organism>
<sequence>MKKQTLLWCVLALLFLMNIVTLGLLLFTKGDTHDRHHGRPAFDENVIKTLQLTPDQIQTFNQLKSRHHQQMMDLDEAMKAPFSEYFSYLTKEGNNIDTQQMLESRIDSLFRLKIKYTYQHFEQLKSICSPEQKSKFSILVPQLMQVMQPPPNRMPPPEDRP</sequence>
<accession>A0A5M6CP56</accession>
<gene>
    <name evidence="1" type="ORF">F0919_04890</name>
</gene>